<accession>A0A2A2G985</accession>
<gene>
    <name evidence="5" type="ORF">CK503_11755</name>
</gene>
<dbReference type="GO" id="GO:0046872">
    <property type="term" value="F:metal ion binding"/>
    <property type="evidence" value="ECO:0007669"/>
    <property type="project" value="UniProtKB-KW"/>
</dbReference>
<dbReference type="InterPro" id="IPR032466">
    <property type="entry name" value="Metal_Hydrolase"/>
</dbReference>
<dbReference type="PIRSF" id="PIRSF005902">
    <property type="entry name" value="DNase_TatD"/>
    <property type="match status" value="1"/>
</dbReference>
<dbReference type="GO" id="GO:0004536">
    <property type="term" value="F:DNA nuclease activity"/>
    <property type="evidence" value="ECO:0007669"/>
    <property type="project" value="InterPro"/>
</dbReference>
<evidence type="ECO:0000256" key="3">
    <source>
        <dbReference type="ARBA" id="ARBA00022801"/>
    </source>
</evidence>
<evidence type="ECO:0000256" key="4">
    <source>
        <dbReference type="PIRSR" id="PIRSR005902-1"/>
    </source>
</evidence>
<comment type="similarity">
    <text evidence="1">Belongs to the metallo-dependent hydrolases superfamily. TatD-type hydrolase family.</text>
</comment>
<dbReference type="AlphaFoldDB" id="A0A2A2G985"/>
<keyword evidence="6" id="KW-1185">Reference proteome</keyword>
<dbReference type="FunFam" id="3.20.20.140:FF:000005">
    <property type="entry name" value="TatD family hydrolase"/>
    <property type="match status" value="1"/>
</dbReference>
<evidence type="ECO:0000313" key="6">
    <source>
        <dbReference type="Proteomes" id="UP000218831"/>
    </source>
</evidence>
<protein>
    <recommendedName>
        <fullName evidence="7">Hydrolase TatD</fullName>
    </recommendedName>
</protein>
<dbReference type="OrthoDB" id="9810005at2"/>
<evidence type="ECO:0000256" key="1">
    <source>
        <dbReference type="ARBA" id="ARBA00009275"/>
    </source>
</evidence>
<keyword evidence="2 4" id="KW-0479">Metal-binding</keyword>
<dbReference type="NCBIfam" id="TIGR00010">
    <property type="entry name" value="YchF/TatD family DNA exonuclease"/>
    <property type="match status" value="1"/>
</dbReference>
<feature type="binding site" evidence="4">
    <location>
        <position position="127"/>
    </location>
    <ligand>
        <name>a divalent metal cation</name>
        <dbReference type="ChEBI" id="CHEBI:60240"/>
        <label>2</label>
    </ligand>
</feature>
<feature type="binding site" evidence="4">
    <location>
        <position position="7"/>
    </location>
    <ligand>
        <name>a divalent metal cation</name>
        <dbReference type="ChEBI" id="CHEBI:60240"/>
        <label>1</label>
    </ligand>
</feature>
<dbReference type="RefSeq" id="WP_095607015.1">
    <property type="nucleotide sequence ID" value="NZ_NSKE01000008.1"/>
</dbReference>
<dbReference type="InterPro" id="IPR001130">
    <property type="entry name" value="TatD-like"/>
</dbReference>
<dbReference type="Gene3D" id="3.20.20.140">
    <property type="entry name" value="Metal-dependent hydrolases"/>
    <property type="match status" value="1"/>
</dbReference>
<comment type="caution">
    <text evidence="5">The sequence shown here is derived from an EMBL/GenBank/DDBJ whole genome shotgun (WGS) entry which is preliminary data.</text>
</comment>
<keyword evidence="3" id="KW-0378">Hydrolase</keyword>
<feature type="binding site" evidence="4">
    <location>
        <position position="201"/>
    </location>
    <ligand>
        <name>a divalent metal cation</name>
        <dbReference type="ChEBI" id="CHEBI:60240"/>
        <label>1</label>
    </ligand>
</feature>
<evidence type="ECO:0000256" key="2">
    <source>
        <dbReference type="ARBA" id="ARBA00022723"/>
    </source>
</evidence>
<dbReference type="EMBL" id="NSKE01000008">
    <property type="protein sequence ID" value="PAU93403.1"/>
    <property type="molecule type" value="Genomic_DNA"/>
</dbReference>
<proteinExistence type="inferred from homology"/>
<feature type="binding site" evidence="4">
    <location>
        <position position="5"/>
    </location>
    <ligand>
        <name>a divalent metal cation</name>
        <dbReference type="ChEBI" id="CHEBI:60240"/>
        <label>1</label>
    </ligand>
</feature>
<feature type="binding site" evidence="4">
    <location>
        <position position="152"/>
    </location>
    <ligand>
        <name>a divalent metal cation</name>
        <dbReference type="ChEBI" id="CHEBI:60240"/>
        <label>2</label>
    </ligand>
</feature>
<dbReference type="Proteomes" id="UP000218831">
    <property type="component" value="Unassembled WGS sequence"/>
</dbReference>
<dbReference type="PANTHER" id="PTHR46124">
    <property type="entry name" value="D-AMINOACYL-TRNA DEACYLASE"/>
    <property type="match status" value="1"/>
</dbReference>
<dbReference type="CDD" id="cd01310">
    <property type="entry name" value="TatD_DNAse"/>
    <property type="match status" value="1"/>
</dbReference>
<dbReference type="GO" id="GO:0005829">
    <property type="term" value="C:cytosol"/>
    <property type="evidence" value="ECO:0007669"/>
    <property type="project" value="TreeGrafter"/>
</dbReference>
<dbReference type="GO" id="GO:0016788">
    <property type="term" value="F:hydrolase activity, acting on ester bonds"/>
    <property type="evidence" value="ECO:0007669"/>
    <property type="project" value="InterPro"/>
</dbReference>
<name>A0A2A2G985_9BACT</name>
<dbReference type="SUPFAM" id="SSF51556">
    <property type="entry name" value="Metallo-dependent hydrolases"/>
    <property type="match status" value="1"/>
</dbReference>
<evidence type="ECO:0008006" key="7">
    <source>
        <dbReference type="Google" id="ProtNLM"/>
    </source>
</evidence>
<dbReference type="Pfam" id="PF01026">
    <property type="entry name" value="TatD_DNase"/>
    <property type="match status" value="1"/>
</dbReference>
<organism evidence="5 6">
    <name type="scientific">Fodinibius salipaludis</name>
    <dbReference type="NCBI Taxonomy" id="2032627"/>
    <lineage>
        <taxon>Bacteria</taxon>
        <taxon>Pseudomonadati</taxon>
        <taxon>Balneolota</taxon>
        <taxon>Balneolia</taxon>
        <taxon>Balneolales</taxon>
        <taxon>Balneolaceae</taxon>
        <taxon>Fodinibius</taxon>
    </lineage>
</organism>
<reference evidence="5 6" key="1">
    <citation type="submission" date="2017-08" db="EMBL/GenBank/DDBJ databases">
        <title>Aliifodinibius alkalisoli sp. nov., isolated from saline alkaline soil.</title>
        <authorList>
            <person name="Liu D."/>
            <person name="Zhang G."/>
        </authorList>
    </citation>
    <scope>NUCLEOTIDE SEQUENCE [LARGE SCALE GENOMIC DNA]</scope>
    <source>
        <strain evidence="5 6">WN023</strain>
    </source>
</reference>
<dbReference type="InterPro" id="IPR015991">
    <property type="entry name" value="TatD/YcfH-like"/>
</dbReference>
<evidence type="ECO:0000313" key="5">
    <source>
        <dbReference type="EMBL" id="PAU93403.1"/>
    </source>
</evidence>
<dbReference type="PANTHER" id="PTHR46124:SF4">
    <property type="entry name" value="HYDROLASE TATD"/>
    <property type="match status" value="1"/>
</dbReference>
<feature type="binding site" evidence="4">
    <location>
        <position position="91"/>
    </location>
    <ligand>
        <name>a divalent metal cation</name>
        <dbReference type="ChEBI" id="CHEBI:60240"/>
        <label>1</label>
    </ligand>
</feature>
<sequence>MIDTHCHLYLDQFNDDLEAVLDRAAETGVSHIFLPAIDLDSLPKMDQFSHPEISFHKMAGIHPTSINEGKGTDEETLMELCSRDDFVAVGETGLDYYWSTDYKQEQEESLRIHCKVAKAVQKPIVLHNRDSTADLLDIIEDEQDGSLNGIWHSFTGNVEEGKRALDLGLELGIGGIFTFRNANVDQAVARLPIEHMMIETDAPYLAPHPKRGKRNEPAFVKHTAERLAAVMDISLEEVESVTDENALQFFGVN</sequence>